<evidence type="ECO:0000259" key="1">
    <source>
        <dbReference type="Pfam" id="PF13336"/>
    </source>
</evidence>
<accession>A0A0A0K0V3</accession>
<dbReference type="GO" id="GO:0016787">
    <property type="term" value="F:hydrolase activity"/>
    <property type="evidence" value="ECO:0007669"/>
    <property type="project" value="UniProtKB-KW"/>
</dbReference>
<dbReference type="InterPro" id="IPR046433">
    <property type="entry name" value="ActCoA_hydro"/>
</dbReference>
<dbReference type="GO" id="GO:0006083">
    <property type="term" value="P:acetate metabolic process"/>
    <property type="evidence" value="ECO:0007669"/>
    <property type="project" value="InterPro"/>
</dbReference>
<dbReference type="Proteomes" id="UP000030013">
    <property type="component" value="Unassembled WGS sequence"/>
</dbReference>
<dbReference type="eggNOG" id="COG0427">
    <property type="taxonomic scope" value="Bacteria"/>
</dbReference>
<evidence type="ECO:0000313" key="3">
    <source>
        <dbReference type="Proteomes" id="UP000030013"/>
    </source>
</evidence>
<dbReference type="InterPro" id="IPR038460">
    <property type="entry name" value="AcetylCoA_hyd_C_sf"/>
</dbReference>
<dbReference type="STRING" id="1385519.N801_03660"/>
<gene>
    <name evidence="2" type="ORF">N801_03660</name>
</gene>
<evidence type="ECO:0000313" key="2">
    <source>
        <dbReference type="EMBL" id="KGN41952.1"/>
    </source>
</evidence>
<dbReference type="RefSeq" id="WP_035934866.1">
    <property type="nucleotide sequence ID" value="NZ_AVPL01000010.1"/>
</dbReference>
<proteinExistence type="predicted"/>
<dbReference type="EMBL" id="AVPL01000010">
    <property type="protein sequence ID" value="KGN41952.1"/>
    <property type="molecule type" value="Genomic_DNA"/>
</dbReference>
<organism evidence="2 3">
    <name type="scientific">Knoellia aerolata DSM 18566</name>
    <dbReference type="NCBI Taxonomy" id="1385519"/>
    <lineage>
        <taxon>Bacteria</taxon>
        <taxon>Bacillati</taxon>
        <taxon>Actinomycetota</taxon>
        <taxon>Actinomycetes</taxon>
        <taxon>Micrococcales</taxon>
        <taxon>Intrasporangiaceae</taxon>
        <taxon>Knoellia</taxon>
    </lineage>
</organism>
<keyword evidence="2" id="KW-0378">Hydrolase</keyword>
<dbReference type="SUPFAM" id="SSF100950">
    <property type="entry name" value="NagB/RpiA/CoA transferase-like"/>
    <property type="match status" value="2"/>
</dbReference>
<dbReference type="GO" id="GO:0008775">
    <property type="term" value="F:acetate CoA-transferase activity"/>
    <property type="evidence" value="ECO:0007669"/>
    <property type="project" value="InterPro"/>
</dbReference>
<dbReference type="InterPro" id="IPR037171">
    <property type="entry name" value="NagB/RpiA_transferase-like"/>
</dbReference>
<protein>
    <submittedName>
        <fullName evidence="2">Acetyl-CoA hydrolase</fullName>
    </submittedName>
</protein>
<dbReference type="PANTHER" id="PTHR21432:SF20">
    <property type="entry name" value="ACETYL-COA HYDROLASE"/>
    <property type="match status" value="1"/>
</dbReference>
<dbReference type="Pfam" id="PF13336">
    <property type="entry name" value="AcetylCoA_hyd_C"/>
    <property type="match status" value="1"/>
</dbReference>
<dbReference type="Gene3D" id="3.40.1080.20">
    <property type="entry name" value="Acetyl-CoA hydrolase/transferase C-terminal domain"/>
    <property type="match status" value="1"/>
</dbReference>
<dbReference type="PANTHER" id="PTHR21432">
    <property type="entry name" value="ACETYL-COA HYDROLASE-RELATED"/>
    <property type="match status" value="1"/>
</dbReference>
<sequence>MTYNTAALAGLIRPGTRIALGDGIGMPRSVLPEMAAAARAAGDVKLITGWVPQATAELDLTAYADVRTIMGGWGLRRAIEAGTVHAPPLRLSAVPALLAGPWRPDIVVVTAVPRSDGSLGFGTEVAWLPAAIAAGATIAAVVNSNRPRCDVGPSLPPDRLVVVGESQEAPMSLTFTPATDAHRTMAEKVVARIPEGARLQVGPGALGGAVLDAVRKPVTIDSGLLPEAVTDLDRRGLVCGDPVATYLAGGPALLDWADGRPLLHHLGHTHDATRLSSGIPLVAVNTAIEIDEQGQVNVEGFPGAAVGGVGGHGDYAVAATRSVGGLSIIAMVSEHHGRPTLVDRLSAPVSTPGHDVDVLVTERGAVDLRGLDRTERARAIRSLWDR</sequence>
<dbReference type="Gene3D" id="3.40.1080.10">
    <property type="entry name" value="Glutaconate Coenzyme A-transferase"/>
    <property type="match status" value="1"/>
</dbReference>
<keyword evidence="3" id="KW-1185">Reference proteome</keyword>
<comment type="caution">
    <text evidence="2">The sequence shown here is derived from an EMBL/GenBank/DDBJ whole genome shotgun (WGS) entry which is preliminary data.</text>
</comment>
<name>A0A0A0K0V3_9MICO</name>
<reference evidence="2 3" key="1">
    <citation type="submission" date="2013-08" db="EMBL/GenBank/DDBJ databases">
        <title>The genome sequence of Knoellia aerolata.</title>
        <authorList>
            <person name="Zhu W."/>
            <person name="Wang G."/>
        </authorList>
    </citation>
    <scope>NUCLEOTIDE SEQUENCE [LARGE SCALE GENOMIC DNA]</scope>
    <source>
        <strain evidence="2 3">DSM 18566</strain>
    </source>
</reference>
<dbReference type="InterPro" id="IPR026888">
    <property type="entry name" value="AcetylCoA_hyd_C"/>
</dbReference>
<dbReference type="Gene3D" id="3.30.750.70">
    <property type="entry name" value="4-hydroxybutyrate coenzyme like domains"/>
    <property type="match status" value="1"/>
</dbReference>
<feature type="domain" description="Acetyl-CoA hydrolase/transferase C-terminal" evidence="1">
    <location>
        <begin position="255"/>
        <end position="380"/>
    </location>
</feature>
<dbReference type="AlphaFoldDB" id="A0A0A0K0V3"/>